<reference evidence="5" key="1">
    <citation type="journal article" date="2019" name="Int. J. Syst. Evol. Microbiol.">
        <title>The Global Catalogue of Microorganisms (GCM) 10K type strain sequencing project: providing services to taxonomists for standard genome sequencing and annotation.</title>
        <authorList>
            <consortium name="The Broad Institute Genomics Platform"/>
            <consortium name="The Broad Institute Genome Sequencing Center for Infectious Disease"/>
            <person name="Wu L."/>
            <person name="Ma J."/>
        </authorList>
    </citation>
    <scope>NUCLEOTIDE SEQUENCE [LARGE SCALE GENOMIC DNA]</scope>
    <source>
        <strain evidence="5">KCTC 42953</strain>
    </source>
</reference>
<evidence type="ECO:0000313" key="5">
    <source>
        <dbReference type="Proteomes" id="UP001595533"/>
    </source>
</evidence>
<accession>A0ABV7JCS0</accession>
<feature type="domain" description="N-acetyltransferase" evidence="3">
    <location>
        <begin position="11"/>
        <end position="155"/>
    </location>
</feature>
<evidence type="ECO:0000256" key="1">
    <source>
        <dbReference type="ARBA" id="ARBA00022679"/>
    </source>
</evidence>
<dbReference type="RefSeq" id="WP_077411192.1">
    <property type="nucleotide sequence ID" value="NZ_JBHRTS010000004.1"/>
</dbReference>
<dbReference type="Gene3D" id="3.40.630.30">
    <property type="match status" value="1"/>
</dbReference>
<dbReference type="Pfam" id="PF00583">
    <property type="entry name" value="Acetyltransf_1"/>
    <property type="match status" value="1"/>
</dbReference>
<dbReference type="PANTHER" id="PTHR43877">
    <property type="entry name" value="AMINOALKYLPHOSPHONATE N-ACETYLTRANSFERASE-RELATED-RELATED"/>
    <property type="match status" value="1"/>
</dbReference>
<dbReference type="InterPro" id="IPR050832">
    <property type="entry name" value="Bact_Acetyltransf"/>
</dbReference>
<name>A0ABV7JCS0_9GAMM</name>
<dbReference type="PROSITE" id="PS51186">
    <property type="entry name" value="GNAT"/>
    <property type="match status" value="1"/>
</dbReference>
<dbReference type="InterPro" id="IPR000182">
    <property type="entry name" value="GNAT_dom"/>
</dbReference>
<keyword evidence="1" id="KW-0808">Transferase</keyword>
<proteinExistence type="predicted"/>
<comment type="caution">
    <text evidence="4">The sequence shown here is derived from an EMBL/GenBank/DDBJ whole genome shotgun (WGS) entry which is preliminary data.</text>
</comment>
<keyword evidence="5" id="KW-1185">Reference proteome</keyword>
<dbReference type="Proteomes" id="UP001595533">
    <property type="component" value="Unassembled WGS sequence"/>
</dbReference>
<evidence type="ECO:0000259" key="3">
    <source>
        <dbReference type="PROSITE" id="PS51186"/>
    </source>
</evidence>
<gene>
    <name evidence="4" type="ORF">ACFODZ_09570</name>
</gene>
<keyword evidence="2" id="KW-0012">Acyltransferase</keyword>
<evidence type="ECO:0000256" key="2">
    <source>
        <dbReference type="ARBA" id="ARBA00023315"/>
    </source>
</evidence>
<sequence length="157" mass="18095">MQRRLIVCNDEDLRQVFKWFTDAGEVLKWGGPDLTFPLELDRFKKESKHHKSQSFVLSSGSELLAFGQFYNRLERIHLGRLVVAPVFRGQRLGEHLIEALIDKGKVTLGLSDAALFVLSDNLPAMRLYRRLGFTEQPYPKPIPLANCIYMIRPQKPQ</sequence>
<protein>
    <submittedName>
        <fullName evidence="4">GNAT family N-acetyltransferase</fullName>
    </submittedName>
</protein>
<dbReference type="CDD" id="cd04301">
    <property type="entry name" value="NAT_SF"/>
    <property type="match status" value="1"/>
</dbReference>
<dbReference type="SUPFAM" id="SSF55729">
    <property type="entry name" value="Acyl-CoA N-acyltransferases (Nat)"/>
    <property type="match status" value="1"/>
</dbReference>
<organism evidence="4 5">
    <name type="scientific">Marinicella sediminis</name>
    <dbReference type="NCBI Taxonomy" id="1792834"/>
    <lineage>
        <taxon>Bacteria</taxon>
        <taxon>Pseudomonadati</taxon>
        <taxon>Pseudomonadota</taxon>
        <taxon>Gammaproteobacteria</taxon>
        <taxon>Lysobacterales</taxon>
        <taxon>Marinicellaceae</taxon>
        <taxon>Marinicella</taxon>
    </lineage>
</organism>
<dbReference type="InterPro" id="IPR016181">
    <property type="entry name" value="Acyl_CoA_acyltransferase"/>
</dbReference>
<evidence type="ECO:0000313" key="4">
    <source>
        <dbReference type="EMBL" id="MFC3194486.1"/>
    </source>
</evidence>
<dbReference type="EMBL" id="JBHRTS010000004">
    <property type="protein sequence ID" value="MFC3194486.1"/>
    <property type="molecule type" value="Genomic_DNA"/>
</dbReference>